<feature type="DNA-binding region" description="H-T-H motif" evidence="4">
    <location>
        <begin position="35"/>
        <end position="54"/>
    </location>
</feature>
<dbReference type="InterPro" id="IPR025996">
    <property type="entry name" value="MT1864/Rv1816-like_C"/>
</dbReference>
<dbReference type="KEGG" id="abas:ACPOL_3625"/>
<gene>
    <name evidence="6" type="ORF">ACPOL_3625</name>
</gene>
<dbReference type="Gene3D" id="1.10.357.10">
    <property type="entry name" value="Tetracycline Repressor, domain 2"/>
    <property type="match status" value="1"/>
</dbReference>
<dbReference type="EMBL" id="CP030840">
    <property type="protein sequence ID" value="AXC12910.1"/>
    <property type="molecule type" value="Genomic_DNA"/>
</dbReference>
<protein>
    <submittedName>
        <fullName evidence="6">Transcriptional regulator, TetR family</fullName>
    </submittedName>
</protein>
<dbReference type="PANTHER" id="PTHR30055">
    <property type="entry name" value="HTH-TYPE TRANSCRIPTIONAL REGULATOR RUTR"/>
    <property type="match status" value="1"/>
</dbReference>
<dbReference type="SUPFAM" id="SSF46689">
    <property type="entry name" value="Homeodomain-like"/>
    <property type="match status" value="1"/>
</dbReference>
<name>A0A2Z5G1K3_9BACT</name>
<dbReference type="GO" id="GO:0003700">
    <property type="term" value="F:DNA-binding transcription factor activity"/>
    <property type="evidence" value="ECO:0007669"/>
    <property type="project" value="TreeGrafter"/>
</dbReference>
<keyword evidence="7" id="KW-1185">Reference proteome</keyword>
<evidence type="ECO:0000256" key="1">
    <source>
        <dbReference type="ARBA" id="ARBA00023015"/>
    </source>
</evidence>
<dbReference type="InterPro" id="IPR050109">
    <property type="entry name" value="HTH-type_TetR-like_transc_reg"/>
</dbReference>
<evidence type="ECO:0000256" key="4">
    <source>
        <dbReference type="PROSITE-ProRule" id="PRU00335"/>
    </source>
</evidence>
<keyword evidence="3" id="KW-0804">Transcription</keyword>
<organism evidence="6 7">
    <name type="scientific">Acidisarcina polymorpha</name>
    <dbReference type="NCBI Taxonomy" id="2211140"/>
    <lineage>
        <taxon>Bacteria</taxon>
        <taxon>Pseudomonadati</taxon>
        <taxon>Acidobacteriota</taxon>
        <taxon>Terriglobia</taxon>
        <taxon>Terriglobales</taxon>
        <taxon>Acidobacteriaceae</taxon>
        <taxon>Acidisarcina</taxon>
    </lineage>
</organism>
<feature type="domain" description="HTH tetR-type" evidence="5">
    <location>
        <begin position="12"/>
        <end position="72"/>
    </location>
</feature>
<dbReference type="InterPro" id="IPR001647">
    <property type="entry name" value="HTH_TetR"/>
</dbReference>
<dbReference type="Pfam" id="PF00440">
    <property type="entry name" value="TetR_N"/>
    <property type="match status" value="1"/>
</dbReference>
<proteinExistence type="predicted"/>
<dbReference type="RefSeq" id="WP_114208014.1">
    <property type="nucleotide sequence ID" value="NZ_CP030840.1"/>
</dbReference>
<evidence type="ECO:0000256" key="3">
    <source>
        <dbReference type="ARBA" id="ARBA00023163"/>
    </source>
</evidence>
<dbReference type="AlphaFoldDB" id="A0A2Z5G1K3"/>
<accession>A0A2Z5G1K3</accession>
<evidence type="ECO:0000313" key="6">
    <source>
        <dbReference type="EMBL" id="AXC12910.1"/>
    </source>
</evidence>
<dbReference type="SUPFAM" id="SSF48498">
    <property type="entry name" value="Tetracyclin repressor-like, C-terminal domain"/>
    <property type="match status" value="1"/>
</dbReference>
<dbReference type="OrthoDB" id="9815924at2"/>
<dbReference type="PRINTS" id="PR00455">
    <property type="entry name" value="HTHTETR"/>
</dbReference>
<sequence length="219" mass="25119">MTVQERRARERVEIRELILDAARELFVEQGYEGVSMRKVARRIDYSPTAIYLHFADKEALFKELCGRDFAALAAVFQELSTIRNPKERLTACGRAYIEFAVAHPNHYRLMFMTPMNLPVGEEELKNRGNPDQNAYAYVRSLLVECMREGLFRLELTDADLMAQTIWAAVHGVAALEITQCKADAIDWRSLRERSDLMLEAIMHGMARTSEHLPDLTKTP</sequence>
<dbReference type="PANTHER" id="PTHR30055:SF212">
    <property type="entry name" value="TETR-FAMILY FAMILY TRANSCRIPTIONAL REGULATOR"/>
    <property type="match status" value="1"/>
</dbReference>
<dbReference type="InterPro" id="IPR009057">
    <property type="entry name" value="Homeodomain-like_sf"/>
</dbReference>
<dbReference type="PROSITE" id="PS50977">
    <property type="entry name" value="HTH_TETR_2"/>
    <property type="match status" value="1"/>
</dbReference>
<evidence type="ECO:0000259" key="5">
    <source>
        <dbReference type="PROSITE" id="PS50977"/>
    </source>
</evidence>
<keyword evidence="1" id="KW-0805">Transcription regulation</keyword>
<keyword evidence="2 4" id="KW-0238">DNA-binding</keyword>
<reference evidence="6 7" key="1">
    <citation type="journal article" date="2018" name="Front. Microbiol.">
        <title>Hydrolytic Capabilities as a Key to Environmental Success: Chitinolytic and Cellulolytic Acidobacteria From Acidic Sub-arctic Soils and Boreal Peatlands.</title>
        <authorList>
            <person name="Belova S.E."/>
            <person name="Ravin N.V."/>
            <person name="Pankratov T.A."/>
            <person name="Rakitin A.L."/>
            <person name="Ivanova A.A."/>
            <person name="Beletsky A.V."/>
            <person name="Mardanov A.V."/>
            <person name="Sinninghe Damste J.S."/>
            <person name="Dedysh S.N."/>
        </authorList>
    </citation>
    <scope>NUCLEOTIDE SEQUENCE [LARGE SCALE GENOMIC DNA]</scope>
    <source>
        <strain evidence="6 7">SBC82</strain>
    </source>
</reference>
<evidence type="ECO:0000313" key="7">
    <source>
        <dbReference type="Proteomes" id="UP000253606"/>
    </source>
</evidence>
<dbReference type="Proteomes" id="UP000253606">
    <property type="component" value="Chromosome"/>
</dbReference>
<evidence type="ECO:0000256" key="2">
    <source>
        <dbReference type="ARBA" id="ARBA00023125"/>
    </source>
</evidence>
<dbReference type="InterPro" id="IPR036271">
    <property type="entry name" value="Tet_transcr_reg_TetR-rel_C_sf"/>
</dbReference>
<dbReference type="Pfam" id="PF13305">
    <property type="entry name" value="TetR_C_33"/>
    <property type="match status" value="1"/>
</dbReference>
<dbReference type="GO" id="GO:0000976">
    <property type="term" value="F:transcription cis-regulatory region binding"/>
    <property type="evidence" value="ECO:0007669"/>
    <property type="project" value="TreeGrafter"/>
</dbReference>